<accession>A0A165YER6</accession>
<dbReference type="Proteomes" id="UP000076532">
    <property type="component" value="Unassembled WGS sequence"/>
</dbReference>
<gene>
    <name evidence="1" type="ORF">FIBSPDRAFT_239285</name>
</gene>
<keyword evidence="2" id="KW-1185">Reference proteome</keyword>
<evidence type="ECO:0000313" key="1">
    <source>
        <dbReference type="EMBL" id="KZP09484.1"/>
    </source>
</evidence>
<reference evidence="1 2" key="1">
    <citation type="journal article" date="2016" name="Mol. Biol. Evol.">
        <title>Comparative Genomics of Early-Diverging Mushroom-Forming Fungi Provides Insights into the Origins of Lignocellulose Decay Capabilities.</title>
        <authorList>
            <person name="Nagy L.G."/>
            <person name="Riley R."/>
            <person name="Tritt A."/>
            <person name="Adam C."/>
            <person name="Daum C."/>
            <person name="Floudas D."/>
            <person name="Sun H."/>
            <person name="Yadav J.S."/>
            <person name="Pangilinan J."/>
            <person name="Larsson K.H."/>
            <person name="Matsuura K."/>
            <person name="Barry K."/>
            <person name="Labutti K."/>
            <person name="Kuo R."/>
            <person name="Ohm R.A."/>
            <person name="Bhattacharya S.S."/>
            <person name="Shirouzu T."/>
            <person name="Yoshinaga Y."/>
            <person name="Martin F.M."/>
            <person name="Grigoriev I.V."/>
            <person name="Hibbett D.S."/>
        </authorList>
    </citation>
    <scope>NUCLEOTIDE SEQUENCE [LARGE SCALE GENOMIC DNA]</scope>
    <source>
        <strain evidence="1 2">CBS 109695</strain>
    </source>
</reference>
<organism evidence="1 2">
    <name type="scientific">Athelia psychrophila</name>
    <dbReference type="NCBI Taxonomy" id="1759441"/>
    <lineage>
        <taxon>Eukaryota</taxon>
        <taxon>Fungi</taxon>
        <taxon>Dikarya</taxon>
        <taxon>Basidiomycota</taxon>
        <taxon>Agaricomycotina</taxon>
        <taxon>Agaricomycetes</taxon>
        <taxon>Agaricomycetidae</taxon>
        <taxon>Atheliales</taxon>
        <taxon>Atheliaceae</taxon>
        <taxon>Athelia</taxon>
    </lineage>
</organism>
<evidence type="ECO:0000313" key="2">
    <source>
        <dbReference type="Proteomes" id="UP000076532"/>
    </source>
</evidence>
<sequence>MRNEKSERDLRGRRKLEAADQLVPAVLRSARRVGCGGMLLERRTSICGPKCSTFNAVSQSGPLTAASPARLSVTRHIRCANLALVARVRVDMHIIADLAREMLVIVKVTSFRALFMLSSARKVEGVHRRQRGRGRLSAISALLDVSPPSTIFLSRFVIMNRWVPSTFHLAPVTGPGSNMGSVCDRTYDSIICRRRRGTGRVKSH</sequence>
<protein>
    <submittedName>
        <fullName evidence="1">Uncharacterized protein</fullName>
    </submittedName>
</protein>
<proteinExistence type="predicted"/>
<dbReference type="EMBL" id="KV417699">
    <property type="protein sequence ID" value="KZP09484.1"/>
    <property type="molecule type" value="Genomic_DNA"/>
</dbReference>
<dbReference type="AlphaFoldDB" id="A0A165YER6"/>
<name>A0A165YER6_9AGAM</name>